<evidence type="ECO:0000256" key="1">
    <source>
        <dbReference type="ARBA" id="ARBA00004370"/>
    </source>
</evidence>
<dbReference type="PANTHER" id="PTHR31395:SF11">
    <property type="entry name" value="PROTEIN SHISA-LIKE-1"/>
    <property type="match status" value="1"/>
</dbReference>
<comment type="caution">
    <text evidence="8">The sequence shown here is derived from an EMBL/GenBank/DDBJ whole genome shotgun (WGS) entry which is preliminary data.</text>
</comment>
<feature type="domain" description="Shisa N-terminal" evidence="7">
    <location>
        <begin position="30"/>
        <end position="77"/>
    </location>
</feature>
<name>A0A556TI12_BAGYA</name>
<feature type="transmembrane region" description="Helical" evidence="5">
    <location>
        <begin position="96"/>
        <end position="119"/>
    </location>
</feature>
<evidence type="ECO:0000256" key="5">
    <source>
        <dbReference type="SAM" id="Phobius"/>
    </source>
</evidence>
<dbReference type="AlphaFoldDB" id="A0A556TI12"/>
<evidence type="ECO:0000256" key="6">
    <source>
        <dbReference type="SAM" id="SignalP"/>
    </source>
</evidence>
<keyword evidence="2 5" id="KW-0812">Transmembrane</keyword>
<dbReference type="InterPro" id="IPR053891">
    <property type="entry name" value="Shisa_N"/>
</dbReference>
<sequence length="279" mass="32366">MSVITCRSLNLLAIFLLLFSSAALSAHFRVCEPYTDHKGRYHFGFHCPRLSDNKTYMFCCYHNNTAFKYCCNDTEFQTIMQVNLTTTLDGFSHNNYTALVGVWIYGFFVMVLLALDFLYYSAMNYEVFRVYLEKWGLGGRWLKQAHSQWQRPEQEDSQGQLSHPGASAGLAHYQQTHYHSQQRHSLKPDTQSPIHTSHNTSIPWSLFPKSPCLVEPIVVAPGRPSAVTCCGEISYLYKYTVPIFLCQVFLQLREWRTWNHQTFTRQHRISRHLACEAQA</sequence>
<organism evidence="8 9">
    <name type="scientific">Bagarius yarrelli</name>
    <name type="common">Goonch</name>
    <name type="synonym">Bagrus yarrelli</name>
    <dbReference type="NCBI Taxonomy" id="175774"/>
    <lineage>
        <taxon>Eukaryota</taxon>
        <taxon>Metazoa</taxon>
        <taxon>Chordata</taxon>
        <taxon>Craniata</taxon>
        <taxon>Vertebrata</taxon>
        <taxon>Euteleostomi</taxon>
        <taxon>Actinopterygii</taxon>
        <taxon>Neopterygii</taxon>
        <taxon>Teleostei</taxon>
        <taxon>Ostariophysi</taxon>
        <taxon>Siluriformes</taxon>
        <taxon>Sisoridae</taxon>
        <taxon>Sisorinae</taxon>
        <taxon>Bagarius</taxon>
    </lineage>
</organism>
<dbReference type="InterPro" id="IPR026910">
    <property type="entry name" value="Shisa"/>
</dbReference>
<keyword evidence="9" id="KW-1185">Reference proteome</keyword>
<dbReference type="OrthoDB" id="9941515at2759"/>
<evidence type="ECO:0000256" key="3">
    <source>
        <dbReference type="ARBA" id="ARBA00022989"/>
    </source>
</evidence>
<accession>A0A556TI12</accession>
<evidence type="ECO:0000313" key="8">
    <source>
        <dbReference type="EMBL" id="TSK13487.1"/>
    </source>
</evidence>
<protein>
    <recommendedName>
        <fullName evidence="7">Shisa N-terminal domain-containing protein</fullName>
    </recommendedName>
</protein>
<dbReference type="Pfam" id="PF13908">
    <property type="entry name" value="Shisa_N"/>
    <property type="match status" value="1"/>
</dbReference>
<reference evidence="8 9" key="1">
    <citation type="journal article" date="2019" name="Genome Biol. Evol.">
        <title>Whole-Genome Sequencing of the Giant Devil Catfish, Bagarius yarrelli.</title>
        <authorList>
            <person name="Jiang W."/>
            <person name="Lv Y."/>
            <person name="Cheng L."/>
            <person name="Yang K."/>
            <person name="Chao B."/>
            <person name="Wang X."/>
            <person name="Li Y."/>
            <person name="Pan X."/>
            <person name="You X."/>
            <person name="Zhang Y."/>
            <person name="Yang J."/>
            <person name="Li J."/>
            <person name="Zhang X."/>
            <person name="Liu S."/>
            <person name="Sun C."/>
            <person name="Yang J."/>
            <person name="Shi Q."/>
        </authorList>
    </citation>
    <scope>NUCLEOTIDE SEQUENCE [LARGE SCALE GENOMIC DNA]</scope>
    <source>
        <strain evidence="8">JWS20170419001</strain>
        <tissue evidence="8">Muscle</tissue>
    </source>
</reference>
<gene>
    <name evidence="8" type="ORF">Baya_0361</name>
</gene>
<evidence type="ECO:0000256" key="2">
    <source>
        <dbReference type="ARBA" id="ARBA00022692"/>
    </source>
</evidence>
<keyword evidence="6" id="KW-0732">Signal</keyword>
<feature type="chain" id="PRO_5021738064" description="Shisa N-terminal domain-containing protein" evidence="6">
    <location>
        <begin position="26"/>
        <end position="279"/>
    </location>
</feature>
<dbReference type="GO" id="GO:0016020">
    <property type="term" value="C:membrane"/>
    <property type="evidence" value="ECO:0007669"/>
    <property type="project" value="UniProtKB-SubCell"/>
</dbReference>
<comment type="subcellular location">
    <subcellularLocation>
        <location evidence="1">Membrane</location>
    </subcellularLocation>
</comment>
<feature type="signal peptide" evidence="6">
    <location>
        <begin position="1"/>
        <end position="25"/>
    </location>
</feature>
<keyword evidence="3 5" id="KW-1133">Transmembrane helix</keyword>
<dbReference type="EMBL" id="VCAZ01000001">
    <property type="protein sequence ID" value="TSK13487.1"/>
    <property type="molecule type" value="Genomic_DNA"/>
</dbReference>
<evidence type="ECO:0000313" key="9">
    <source>
        <dbReference type="Proteomes" id="UP000319801"/>
    </source>
</evidence>
<proteinExistence type="predicted"/>
<evidence type="ECO:0000259" key="7">
    <source>
        <dbReference type="Pfam" id="PF13908"/>
    </source>
</evidence>
<keyword evidence="4 5" id="KW-0472">Membrane</keyword>
<evidence type="ECO:0000256" key="4">
    <source>
        <dbReference type="ARBA" id="ARBA00023136"/>
    </source>
</evidence>
<dbReference type="PANTHER" id="PTHR31395">
    <property type="entry name" value="SHISA"/>
    <property type="match status" value="1"/>
</dbReference>
<dbReference type="Proteomes" id="UP000319801">
    <property type="component" value="Unassembled WGS sequence"/>
</dbReference>